<comment type="caution">
    <text evidence="1">The sequence shown here is derived from an EMBL/GenBank/DDBJ whole genome shotgun (WGS) entry which is preliminary data.</text>
</comment>
<dbReference type="GO" id="GO:0016791">
    <property type="term" value="F:phosphatase activity"/>
    <property type="evidence" value="ECO:0007669"/>
    <property type="project" value="TreeGrafter"/>
</dbReference>
<evidence type="ECO:0000313" key="1">
    <source>
        <dbReference type="EMBL" id="RUQ30278.1"/>
    </source>
</evidence>
<accession>A0A3S0U532</accession>
<dbReference type="InterPro" id="IPR023214">
    <property type="entry name" value="HAD_sf"/>
</dbReference>
<reference evidence="1 2" key="1">
    <citation type="submission" date="2018-12" db="EMBL/GenBank/DDBJ databases">
        <title>Bacillus chawlae sp. nov., Bacillus glennii sp. nov., and Bacillus saganii sp. nov. Isolated from the Vehicle Assembly Building at Kennedy Space Center where the Viking Spacecraft were Assembled.</title>
        <authorList>
            <person name="Seuylemezian A."/>
            <person name="Vaishampayan P."/>
        </authorList>
    </citation>
    <scope>NUCLEOTIDE SEQUENCE [LARGE SCALE GENOMIC DNA]</scope>
    <source>
        <strain evidence="1 2">L5</strain>
    </source>
</reference>
<organism evidence="1 2">
    <name type="scientific">Peribacillus cavernae</name>
    <dbReference type="NCBI Taxonomy" id="1674310"/>
    <lineage>
        <taxon>Bacteria</taxon>
        <taxon>Bacillati</taxon>
        <taxon>Bacillota</taxon>
        <taxon>Bacilli</taxon>
        <taxon>Bacillales</taxon>
        <taxon>Bacillaceae</taxon>
        <taxon>Peribacillus</taxon>
    </lineage>
</organism>
<dbReference type="OrthoDB" id="9810101at2"/>
<dbReference type="InterPro" id="IPR000150">
    <property type="entry name" value="Cof"/>
</dbReference>
<name>A0A3S0U532_9BACI</name>
<dbReference type="PROSITE" id="PS01229">
    <property type="entry name" value="COF_2"/>
    <property type="match status" value="1"/>
</dbReference>
<dbReference type="SFLD" id="SFLDG01144">
    <property type="entry name" value="C2.B.4:_PGP_Like"/>
    <property type="match status" value="1"/>
</dbReference>
<keyword evidence="2" id="KW-1185">Reference proteome</keyword>
<proteinExistence type="predicted"/>
<dbReference type="AlphaFoldDB" id="A0A3S0U532"/>
<dbReference type="Gene3D" id="3.30.1240.10">
    <property type="match status" value="1"/>
</dbReference>
<dbReference type="Proteomes" id="UP000267430">
    <property type="component" value="Unassembled WGS sequence"/>
</dbReference>
<dbReference type="NCBIfam" id="TIGR01484">
    <property type="entry name" value="HAD-SF-IIB"/>
    <property type="match status" value="1"/>
</dbReference>
<dbReference type="CDD" id="cd07517">
    <property type="entry name" value="HAD_HPP"/>
    <property type="match status" value="1"/>
</dbReference>
<dbReference type="SFLD" id="SFLDS00003">
    <property type="entry name" value="Haloacid_Dehalogenase"/>
    <property type="match status" value="1"/>
</dbReference>
<protein>
    <submittedName>
        <fullName evidence="1">Cof-type HAD-IIB family hydrolase</fullName>
    </submittedName>
</protein>
<evidence type="ECO:0000313" key="2">
    <source>
        <dbReference type="Proteomes" id="UP000267430"/>
    </source>
</evidence>
<dbReference type="Gene3D" id="3.40.50.1000">
    <property type="entry name" value="HAD superfamily/HAD-like"/>
    <property type="match status" value="1"/>
</dbReference>
<dbReference type="SUPFAM" id="SSF56784">
    <property type="entry name" value="HAD-like"/>
    <property type="match status" value="1"/>
</dbReference>
<dbReference type="GO" id="GO:0005829">
    <property type="term" value="C:cytosol"/>
    <property type="evidence" value="ECO:0007669"/>
    <property type="project" value="TreeGrafter"/>
</dbReference>
<dbReference type="PANTHER" id="PTHR10000:SF25">
    <property type="entry name" value="PHOSPHATASE YKRA-RELATED"/>
    <property type="match status" value="1"/>
</dbReference>
<dbReference type="SFLD" id="SFLDG01140">
    <property type="entry name" value="C2.B:_Phosphomannomutase_and_P"/>
    <property type="match status" value="1"/>
</dbReference>
<dbReference type="RefSeq" id="WP_126864300.1">
    <property type="nucleotide sequence ID" value="NZ_JAUSTX010000001.1"/>
</dbReference>
<dbReference type="NCBIfam" id="TIGR00099">
    <property type="entry name" value="Cof-subfamily"/>
    <property type="match status" value="1"/>
</dbReference>
<dbReference type="InterPro" id="IPR006379">
    <property type="entry name" value="HAD-SF_hydro_IIB"/>
</dbReference>
<gene>
    <name evidence="1" type="ORF">ELQ35_08035</name>
</gene>
<dbReference type="InterPro" id="IPR036412">
    <property type="entry name" value="HAD-like_sf"/>
</dbReference>
<dbReference type="EMBL" id="RYZZ01000007">
    <property type="protein sequence ID" value="RUQ30278.1"/>
    <property type="molecule type" value="Genomic_DNA"/>
</dbReference>
<dbReference type="Pfam" id="PF08282">
    <property type="entry name" value="Hydrolase_3"/>
    <property type="match status" value="1"/>
</dbReference>
<dbReference type="PANTHER" id="PTHR10000">
    <property type="entry name" value="PHOSPHOSERINE PHOSPHATASE"/>
    <property type="match status" value="1"/>
</dbReference>
<sequence>MKIVFFDIDGTLLDDEKKLPASTKAAIKELQENGTFVAIATGRAPFMFDYIREELDIDTFVSYNGQYVVFENQVIYRNPLSESQLGQLHKEAANHNNTPMVFMTEKTMKASVQHHERIETAMGSLHFPHPEKDETFYLGREIYQSLLFCKEEEQKLYDGQYDKFRFIRWHDDCIDVLPKGGSKAEGIRVLMDKAGFKLEDVYAFGDGLNDVEMLETAGHGIAMGNAVDEVKKYADYVTDHVAADGIYNGLKYFELI</sequence>
<keyword evidence="1" id="KW-0378">Hydrolase</keyword>
<dbReference type="GO" id="GO:0000287">
    <property type="term" value="F:magnesium ion binding"/>
    <property type="evidence" value="ECO:0007669"/>
    <property type="project" value="TreeGrafter"/>
</dbReference>